<name>A0A3E2BJ42_9BACT</name>
<dbReference type="NCBIfam" id="TIGR01574">
    <property type="entry name" value="miaB-methiolase"/>
    <property type="match status" value="1"/>
</dbReference>
<dbReference type="Pfam" id="PF01938">
    <property type="entry name" value="TRAM"/>
    <property type="match status" value="1"/>
</dbReference>
<dbReference type="GO" id="GO:0005829">
    <property type="term" value="C:cytosol"/>
    <property type="evidence" value="ECO:0007669"/>
    <property type="project" value="TreeGrafter"/>
</dbReference>
<keyword evidence="3 12" id="KW-0808">Transferase</keyword>
<feature type="binding site" evidence="12">
    <location>
        <position position="163"/>
    </location>
    <ligand>
        <name>[4Fe-4S] cluster</name>
        <dbReference type="ChEBI" id="CHEBI:49883"/>
        <label>2</label>
        <note>4Fe-4S-S-AdoMet</note>
    </ligand>
</feature>
<comment type="subcellular location">
    <subcellularLocation>
        <location evidence="12">Cytoplasm</location>
    </subcellularLocation>
</comment>
<evidence type="ECO:0000313" key="17">
    <source>
        <dbReference type="Proteomes" id="UP000257323"/>
    </source>
</evidence>
<comment type="function">
    <text evidence="1 12">Catalyzes the methylthiolation of N6-(dimethylallyl)adenosine (i(6)A), leading to the formation of 2-methylthio-N6-(dimethylallyl)adenosine (ms(2)i(6)A) at position 37 in tRNAs that read codons beginning with uridine.</text>
</comment>
<dbReference type="FunFam" id="3.80.30.20:FF:000001">
    <property type="entry name" value="tRNA-2-methylthio-N(6)-dimethylallyladenosine synthase 2"/>
    <property type="match status" value="1"/>
</dbReference>
<dbReference type="InterPro" id="IPR006463">
    <property type="entry name" value="MiaB_methiolase"/>
</dbReference>
<evidence type="ECO:0000256" key="4">
    <source>
        <dbReference type="ARBA" id="ARBA00022691"/>
    </source>
</evidence>
<feature type="binding site" evidence="12">
    <location>
        <position position="57"/>
    </location>
    <ligand>
        <name>[4Fe-4S] cluster</name>
        <dbReference type="ChEBI" id="CHEBI:49883"/>
        <label>1</label>
    </ligand>
</feature>
<dbReference type="PROSITE" id="PS50926">
    <property type="entry name" value="TRAM"/>
    <property type="match status" value="1"/>
</dbReference>
<dbReference type="SMART" id="SM00729">
    <property type="entry name" value="Elp3"/>
    <property type="match status" value="1"/>
</dbReference>
<evidence type="ECO:0000256" key="6">
    <source>
        <dbReference type="ARBA" id="ARBA00023004"/>
    </source>
</evidence>
<dbReference type="EMBL" id="QUAH01000021">
    <property type="protein sequence ID" value="RFT14751.1"/>
    <property type="molecule type" value="Genomic_DNA"/>
</dbReference>
<dbReference type="GO" id="GO:0046872">
    <property type="term" value="F:metal ion binding"/>
    <property type="evidence" value="ECO:0007669"/>
    <property type="project" value="UniProtKB-KW"/>
</dbReference>
<dbReference type="Gene3D" id="3.80.30.20">
    <property type="entry name" value="tm_1862 like domain"/>
    <property type="match status" value="1"/>
</dbReference>
<feature type="binding site" evidence="12">
    <location>
        <position position="90"/>
    </location>
    <ligand>
        <name>[4Fe-4S] cluster</name>
        <dbReference type="ChEBI" id="CHEBI:49883"/>
        <label>1</label>
    </ligand>
</feature>
<keyword evidence="4 12" id="KW-0949">S-adenosyl-L-methionine</keyword>
<keyword evidence="7 12" id="KW-0411">Iron-sulfur</keyword>
<evidence type="ECO:0000259" key="15">
    <source>
        <dbReference type="PROSITE" id="PS51918"/>
    </source>
</evidence>
<keyword evidence="12" id="KW-0963">Cytoplasm</keyword>
<keyword evidence="6 12" id="KW-0408">Iron</keyword>
<dbReference type="SFLD" id="SFLDG01082">
    <property type="entry name" value="B12-binding_domain_containing"/>
    <property type="match status" value="1"/>
</dbReference>
<comment type="cofactor">
    <cofactor evidence="12">
        <name>[4Fe-4S] cluster</name>
        <dbReference type="ChEBI" id="CHEBI:49883"/>
    </cofactor>
    <text evidence="12">Binds 2 [4Fe-4S] clusters. One cluster is coordinated with 3 cysteines and an exchangeable S-adenosyl-L-methionine.</text>
</comment>
<dbReference type="PROSITE" id="PS51918">
    <property type="entry name" value="RADICAL_SAM"/>
    <property type="match status" value="1"/>
</dbReference>
<evidence type="ECO:0000256" key="10">
    <source>
        <dbReference type="ARBA" id="ARBA00080698"/>
    </source>
</evidence>
<feature type="binding site" evidence="12">
    <location>
        <position position="170"/>
    </location>
    <ligand>
        <name>[4Fe-4S] cluster</name>
        <dbReference type="ChEBI" id="CHEBI:49883"/>
        <label>2</label>
        <note>4Fe-4S-S-AdoMet</note>
    </ligand>
</feature>
<feature type="domain" description="MTTase N-terminal" evidence="14">
    <location>
        <begin position="12"/>
        <end position="127"/>
    </location>
</feature>
<sequence length="446" mass="50866">MDKTGELMLDGKTFYIHTFGCQMNVNDSEHLASLLLAAGARPAPSPEHSDFILVNTCAVREKSVEKLFSYLGRLKDQKERRGSVLACLGCVAQLYREKLLKKFPYLDLVAGPHQYADVPLILKNLQEERRVLTAWEKDWTDLPIVPEARDSRVSAYVTIMEGCNNFCTFCVVPYVRGREKYRPLRSVLEEVSSLADRGYLEVQLLGQNVNSYRDPETGAGLPELLARVADIPGIEWIRFITSHPRDFGPELIEAMASIRKVCHQLHLPLQSGSDRILEMMNRKYTRAEYLEKIDRLKSRLPDISLSTDIIVGFPTETEEDFARTMDLLERIRFANIFSFRYSPRPRTAAARLKDDVPEEVKIDRLVRLQTRQKEIQLELNRNLVGRTVRVLCLGASKKGNLYAGRNEGYQVVNFRSEKDVSNRMVRVRITGCGPYSLHGELADEPA</sequence>
<dbReference type="InterPro" id="IPR058240">
    <property type="entry name" value="rSAM_sf"/>
</dbReference>
<evidence type="ECO:0000256" key="8">
    <source>
        <dbReference type="ARBA" id="ARBA00033765"/>
    </source>
</evidence>
<dbReference type="SFLD" id="SFLDG01061">
    <property type="entry name" value="methylthiotransferase"/>
    <property type="match status" value="1"/>
</dbReference>
<evidence type="ECO:0000256" key="2">
    <source>
        <dbReference type="ARBA" id="ARBA00022485"/>
    </source>
</evidence>
<reference evidence="16 17" key="1">
    <citation type="submission" date="2018-08" db="EMBL/GenBank/DDBJ databases">
        <title>Genome analysis of the thermophilic bacterium of the candidate phylum Aminicenantes from deep subsurface aquifer revealed its physiology and ecological role.</title>
        <authorList>
            <person name="Kadnikov V.V."/>
            <person name="Mardanov A.V."/>
            <person name="Beletsky A.V."/>
            <person name="Karnachuk O.V."/>
            <person name="Ravin N.V."/>
        </authorList>
    </citation>
    <scope>NUCLEOTIDE SEQUENCE [LARGE SCALE GENOMIC DNA]</scope>
    <source>
        <strain evidence="16">BY38</strain>
    </source>
</reference>
<evidence type="ECO:0000259" key="14">
    <source>
        <dbReference type="PROSITE" id="PS51449"/>
    </source>
</evidence>
<dbReference type="Gene3D" id="3.40.50.12160">
    <property type="entry name" value="Methylthiotransferase, N-terminal domain"/>
    <property type="match status" value="1"/>
</dbReference>
<evidence type="ECO:0000256" key="12">
    <source>
        <dbReference type="HAMAP-Rule" id="MF_01864"/>
    </source>
</evidence>
<comment type="catalytic activity">
    <reaction evidence="12">
        <text>N(6)-dimethylallyladenosine(37) in tRNA + (sulfur carrier)-SH + AH2 + 2 S-adenosyl-L-methionine = 2-methylsulfanyl-N(6)-dimethylallyladenosine(37) in tRNA + (sulfur carrier)-H + 5'-deoxyadenosine + L-methionine + A + S-adenosyl-L-homocysteine + 2 H(+)</text>
        <dbReference type="Rhea" id="RHEA:37067"/>
        <dbReference type="Rhea" id="RHEA-COMP:10375"/>
        <dbReference type="Rhea" id="RHEA-COMP:10376"/>
        <dbReference type="Rhea" id="RHEA-COMP:14737"/>
        <dbReference type="Rhea" id="RHEA-COMP:14739"/>
        <dbReference type="ChEBI" id="CHEBI:13193"/>
        <dbReference type="ChEBI" id="CHEBI:15378"/>
        <dbReference type="ChEBI" id="CHEBI:17319"/>
        <dbReference type="ChEBI" id="CHEBI:17499"/>
        <dbReference type="ChEBI" id="CHEBI:29917"/>
        <dbReference type="ChEBI" id="CHEBI:57844"/>
        <dbReference type="ChEBI" id="CHEBI:57856"/>
        <dbReference type="ChEBI" id="CHEBI:59789"/>
        <dbReference type="ChEBI" id="CHEBI:64428"/>
        <dbReference type="ChEBI" id="CHEBI:74415"/>
        <dbReference type="ChEBI" id="CHEBI:74417"/>
        <dbReference type="EC" id="2.8.4.3"/>
    </reaction>
</comment>
<keyword evidence="5 12" id="KW-0479">Metal-binding</keyword>
<evidence type="ECO:0000256" key="1">
    <source>
        <dbReference type="ARBA" id="ARBA00003234"/>
    </source>
</evidence>
<evidence type="ECO:0000256" key="7">
    <source>
        <dbReference type="ARBA" id="ARBA00023014"/>
    </source>
</evidence>
<dbReference type="InterPro" id="IPR005839">
    <property type="entry name" value="Methylthiotransferase"/>
</dbReference>
<dbReference type="EC" id="2.8.4.3" evidence="8 12"/>
<dbReference type="HAMAP" id="MF_01864">
    <property type="entry name" value="tRNA_metthiotr_MiaB"/>
    <property type="match status" value="1"/>
</dbReference>
<dbReference type="PANTHER" id="PTHR43020:SF2">
    <property type="entry name" value="MITOCHONDRIAL TRNA METHYLTHIOTRANSFERASE CDK5RAP1"/>
    <property type="match status" value="1"/>
</dbReference>
<dbReference type="SFLD" id="SFLDS00029">
    <property type="entry name" value="Radical_SAM"/>
    <property type="match status" value="1"/>
</dbReference>
<evidence type="ECO:0000256" key="3">
    <source>
        <dbReference type="ARBA" id="ARBA00022679"/>
    </source>
</evidence>
<protein>
    <recommendedName>
        <fullName evidence="9 12">tRNA-2-methylthio-N(6)-dimethylallyladenosine synthase</fullName>
        <ecNumber evidence="8 12">2.8.4.3</ecNumber>
    </recommendedName>
    <alternativeName>
        <fullName evidence="11 12">(Dimethylallyl)adenosine tRNA methylthiotransferase MiaB</fullName>
    </alternativeName>
    <alternativeName>
        <fullName evidence="10 12">tRNA-i(6)A37 methylthiotransferase</fullName>
    </alternativeName>
</protein>
<dbReference type="InterPro" id="IPR007197">
    <property type="entry name" value="rSAM"/>
</dbReference>
<dbReference type="Pfam" id="PF04055">
    <property type="entry name" value="Radical_SAM"/>
    <property type="match status" value="1"/>
</dbReference>
<keyword evidence="12" id="KW-0819">tRNA processing</keyword>
<dbReference type="GO" id="GO:0035597">
    <property type="term" value="F:tRNA-2-methylthio-N(6)-dimethylallyladenosine(37) synthase activity"/>
    <property type="evidence" value="ECO:0007669"/>
    <property type="project" value="UniProtKB-EC"/>
</dbReference>
<dbReference type="PROSITE" id="PS51449">
    <property type="entry name" value="MTTASE_N"/>
    <property type="match status" value="1"/>
</dbReference>
<dbReference type="FunFam" id="3.40.50.12160:FF:000003">
    <property type="entry name" value="CDK5 regulatory subunit-associated protein 1"/>
    <property type="match status" value="1"/>
</dbReference>
<evidence type="ECO:0000259" key="13">
    <source>
        <dbReference type="PROSITE" id="PS50926"/>
    </source>
</evidence>
<proteinExistence type="inferred from homology"/>
<comment type="caution">
    <text evidence="16">The sequence shown here is derived from an EMBL/GenBank/DDBJ whole genome shotgun (WGS) entry which is preliminary data.</text>
</comment>
<dbReference type="Proteomes" id="UP000257323">
    <property type="component" value="Unassembled WGS sequence"/>
</dbReference>
<evidence type="ECO:0000313" key="16">
    <source>
        <dbReference type="EMBL" id="RFT14751.1"/>
    </source>
</evidence>
<gene>
    <name evidence="12" type="primary">miaB</name>
    <name evidence="16" type="ORF">OP8BY_2421</name>
</gene>
<feature type="domain" description="Radical SAM core" evidence="15">
    <location>
        <begin position="149"/>
        <end position="378"/>
    </location>
</feature>
<evidence type="ECO:0000256" key="5">
    <source>
        <dbReference type="ARBA" id="ARBA00022723"/>
    </source>
</evidence>
<dbReference type="InterPro" id="IPR023404">
    <property type="entry name" value="rSAM_horseshoe"/>
</dbReference>
<dbReference type="Pfam" id="PF00919">
    <property type="entry name" value="UPF0004"/>
    <property type="match status" value="1"/>
</dbReference>
<dbReference type="InterPro" id="IPR020612">
    <property type="entry name" value="Methylthiotransferase_CS"/>
</dbReference>
<dbReference type="NCBIfam" id="TIGR00089">
    <property type="entry name" value="MiaB/RimO family radical SAM methylthiotransferase"/>
    <property type="match status" value="1"/>
</dbReference>
<dbReference type="AlphaFoldDB" id="A0A3E2BJ42"/>
<comment type="subunit">
    <text evidence="12">Monomer.</text>
</comment>
<dbReference type="InterPro" id="IPR006638">
    <property type="entry name" value="Elp3/MiaA/NifB-like_rSAM"/>
</dbReference>
<dbReference type="GO" id="GO:0051539">
    <property type="term" value="F:4 iron, 4 sulfur cluster binding"/>
    <property type="evidence" value="ECO:0007669"/>
    <property type="project" value="UniProtKB-UniRule"/>
</dbReference>
<feature type="domain" description="TRAM" evidence="13">
    <location>
        <begin position="381"/>
        <end position="443"/>
    </location>
</feature>
<organism evidence="16 17">
    <name type="scientific">Candidatus Saccharicenans subterraneus</name>
    <dbReference type="NCBI Taxonomy" id="2508984"/>
    <lineage>
        <taxon>Bacteria</taxon>
        <taxon>Candidatus Aminicenantota</taxon>
        <taxon>Candidatus Aminicenantia</taxon>
        <taxon>Candidatus Aminicenantales</taxon>
        <taxon>Candidatus Saccharicenantaceae</taxon>
        <taxon>Candidatus Saccharicenans</taxon>
    </lineage>
</organism>
<dbReference type="SUPFAM" id="SSF102114">
    <property type="entry name" value="Radical SAM enzymes"/>
    <property type="match status" value="1"/>
</dbReference>
<comment type="similarity">
    <text evidence="12">Belongs to the methylthiotransferase family. MiaB subfamily.</text>
</comment>
<evidence type="ECO:0000256" key="11">
    <source>
        <dbReference type="ARBA" id="ARBA00081141"/>
    </source>
</evidence>
<dbReference type="PROSITE" id="PS01278">
    <property type="entry name" value="MTTASE_RADICAL"/>
    <property type="match status" value="1"/>
</dbReference>
<dbReference type="InterPro" id="IPR038135">
    <property type="entry name" value="Methylthiotransferase_N_sf"/>
</dbReference>
<dbReference type="InterPro" id="IPR013848">
    <property type="entry name" value="Methylthiotransferase_N"/>
</dbReference>
<feature type="binding site" evidence="12">
    <location>
        <position position="21"/>
    </location>
    <ligand>
        <name>[4Fe-4S] cluster</name>
        <dbReference type="ChEBI" id="CHEBI:49883"/>
        <label>1</label>
    </ligand>
</feature>
<dbReference type="CDD" id="cd01335">
    <property type="entry name" value="Radical_SAM"/>
    <property type="match status" value="1"/>
</dbReference>
<dbReference type="InterPro" id="IPR002792">
    <property type="entry name" value="TRAM_dom"/>
</dbReference>
<evidence type="ECO:0000256" key="9">
    <source>
        <dbReference type="ARBA" id="ARBA00068570"/>
    </source>
</evidence>
<dbReference type="SFLD" id="SFLDF00273">
    <property type="entry name" value="(dimethylallyl)adenosine_tRNA"/>
    <property type="match status" value="1"/>
</dbReference>
<dbReference type="PANTHER" id="PTHR43020">
    <property type="entry name" value="CDK5 REGULATORY SUBUNIT-ASSOCIATED PROTEIN 1"/>
    <property type="match status" value="1"/>
</dbReference>
<accession>A0A3E2BJ42</accession>
<feature type="binding site" evidence="12">
    <location>
        <position position="167"/>
    </location>
    <ligand>
        <name>[4Fe-4S] cluster</name>
        <dbReference type="ChEBI" id="CHEBI:49883"/>
        <label>2</label>
        <note>4Fe-4S-S-AdoMet</note>
    </ligand>
</feature>
<keyword evidence="2 12" id="KW-0004">4Fe-4S</keyword>